<dbReference type="GO" id="GO:0008955">
    <property type="term" value="F:peptidoglycan glycosyltransferase activity"/>
    <property type="evidence" value="ECO:0007669"/>
    <property type="project" value="UniProtKB-EC"/>
</dbReference>
<keyword evidence="18 27" id="KW-0472">Membrane</keyword>
<evidence type="ECO:0000256" key="18">
    <source>
        <dbReference type="ARBA" id="ARBA00023136"/>
    </source>
</evidence>
<evidence type="ECO:0000256" key="27">
    <source>
        <dbReference type="SAM" id="Phobius"/>
    </source>
</evidence>
<comment type="pathway">
    <text evidence="3">Cell wall biogenesis; peptidoglycan biosynthesis.</text>
</comment>
<comment type="catalytic activity">
    <reaction evidence="22">
        <text>Preferential cleavage: (Ac)2-L-Lys-D-Ala-|-D-Ala. Also transpeptidation of peptidyl-alanyl moieties that are N-acyl substituents of D-alanine.</text>
        <dbReference type="EC" id="3.4.16.4"/>
    </reaction>
</comment>
<feature type="transmembrane region" description="Helical" evidence="27">
    <location>
        <begin position="31"/>
        <end position="56"/>
    </location>
</feature>
<dbReference type="GO" id="GO:0008658">
    <property type="term" value="F:penicillin binding"/>
    <property type="evidence" value="ECO:0007669"/>
    <property type="project" value="InterPro"/>
</dbReference>
<dbReference type="PANTHER" id="PTHR32282:SF33">
    <property type="entry name" value="PEPTIDOGLYCAN GLYCOSYLTRANSFERASE"/>
    <property type="match status" value="1"/>
</dbReference>
<evidence type="ECO:0000256" key="7">
    <source>
        <dbReference type="ARBA" id="ARBA00018638"/>
    </source>
</evidence>
<gene>
    <name evidence="30" type="ORF">SAMN02910451_02528</name>
</gene>
<dbReference type="InterPro" id="IPR036950">
    <property type="entry name" value="PBP_transglycosylase"/>
</dbReference>
<evidence type="ECO:0000256" key="2">
    <source>
        <dbReference type="ARBA" id="ARBA00004401"/>
    </source>
</evidence>
<dbReference type="EMBL" id="FMUR01000016">
    <property type="protein sequence ID" value="SCY41966.1"/>
    <property type="molecule type" value="Genomic_DNA"/>
</dbReference>
<dbReference type="GO" id="GO:0008360">
    <property type="term" value="P:regulation of cell shape"/>
    <property type="evidence" value="ECO:0007669"/>
    <property type="project" value="UniProtKB-KW"/>
</dbReference>
<dbReference type="GO" id="GO:0009252">
    <property type="term" value="P:peptidoglycan biosynthetic process"/>
    <property type="evidence" value="ECO:0007669"/>
    <property type="project" value="UniProtKB-UniPathway"/>
</dbReference>
<dbReference type="OrthoDB" id="9766909at2"/>
<organism evidence="30 31">
    <name type="scientific">Butyrivibrio hungatei</name>
    <dbReference type="NCBI Taxonomy" id="185008"/>
    <lineage>
        <taxon>Bacteria</taxon>
        <taxon>Bacillati</taxon>
        <taxon>Bacillota</taxon>
        <taxon>Clostridia</taxon>
        <taxon>Lachnospirales</taxon>
        <taxon>Lachnospiraceae</taxon>
        <taxon>Butyrivibrio</taxon>
    </lineage>
</organism>
<feature type="domain" description="Glycosyl transferase family 51" evidence="29">
    <location>
        <begin position="85"/>
        <end position="268"/>
    </location>
</feature>
<dbReference type="GO" id="GO:0009002">
    <property type="term" value="F:serine-type D-Ala-D-Ala carboxypeptidase activity"/>
    <property type="evidence" value="ECO:0007669"/>
    <property type="project" value="UniProtKB-EC"/>
</dbReference>
<evidence type="ECO:0000256" key="15">
    <source>
        <dbReference type="ARBA" id="ARBA00022968"/>
    </source>
</evidence>
<sequence>MNYGKRGIVSQARVLSSGTDKWGKKFGLLGFYSLISGVLAVAIIGASAGLGVFMGVKDQANDYASKLETLATPKGFSTFVYDQDGNQIAKLDAADSNRVVVTKDKIPENMSNAFVAVEDERFYDHNGIDIHGIIRAGFKALSSGDMSQGASTITQQLIKNTVFSETWTNESKLEKIKRKIQEQFLAVELEKQQTKEDILVNYMNTIALGQSVYGVQAAAKTYFGKNVEDLDLSECAVIAGITQNPSKYDPRRHPENNKEKRNIVLDKMLAQGYIKQDEYDIAKSDDIYDRIKSVNEETEENKKVNSYFVDALIEDLINSLMDEEIMGDKVMTKQEAINEVYSGGLKVYSSQNTKIQSICDEIYSNPDNYPKGTKIYPQYLLTVHHKDGSVDNYNSIHLDKFMGGKEKMIFKSQEDVDAAIAKFKESVIKEGDEVNENDESLEYVPQPQISLTVADQKTGQIVALIGGRGEKKQNRSLNRATGAKRQPGSTFKVIACFAPGIDHGDLTLATTFKDAEFRYDNGRGRAVKNHWGAEYRGLQSVRYAIIKSANVLTVEAYTYITPAVGADYLKNKFHFTTLTKTDLEQQATCLGGVEHGVYCNELNAAYATIANGGIYYKPHLFQRVEDCKGKTLIDNTAPEGERALKETSAYLLKSAMKDVVTKGTATSVNFDKSRDIAGKTGTTTGNVDVWFAGFTNNYTATSWAGYDNNYPLPGSGAEHDLAKSMWKKVMQQIHADLELPAEQFEVPDGIVKMDVCSKSGLRPTGGCGDQVINEIFDKDNVPGESEMCDVHTGGMGPMCLIDHKPACPTCPFQINGERDPMRLEKIKDGFAQPLNLGGNNTGDNSGGGGGGFFDGFFGDHCHHDAGFMAQGNIAEILTNELVQSGNQDKVEAYQQSWQNNNVFEQWFNGFMGDHDGDDQNNDYHDGDNNGGDDHGGDNHGEDNGGDQNHDWQNSQDNTPQPQPQPQPDPQPAPQPDDNQGGDNQNN</sequence>
<keyword evidence="12 27" id="KW-0812">Transmembrane</keyword>
<feature type="compositionally biased region" description="Pro residues" evidence="26">
    <location>
        <begin position="960"/>
        <end position="974"/>
    </location>
</feature>
<evidence type="ECO:0000256" key="17">
    <source>
        <dbReference type="ARBA" id="ARBA00022989"/>
    </source>
</evidence>
<evidence type="ECO:0000256" key="21">
    <source>
        <dbReference type="ARBA" id="ARBA00023316"/>
    </source>
</evidence>
<keyword evidence="31" id="KW-1185">Reference proteome</keyword>
<dbReference type="EC" id="2.4.99.28" evidence="23"/>
<keyword evidence="9" id="KW-0645">Protease</keyword>
<comment type="similarity">
    <text evidence="5">In the N-terminal section; belongs to the glycosyltransferase 51 family.</text>
</comment>
<dbReference type="GO" id="GO:0006508">
    <property type="term" value="P:proteolysis"/>
    <property type="evidence" value="ECO:0007669"/>
    <property type="project" value="UniProtKB-KW"/>
</dbReference>
<protein>
    <recommendedName>
        <fullName evidence="7">Penicillin-binding protein 1A</fullName>
        <ecNumber evidence="23">2.4.99.28</ecNumber>
        <ecNumber evidence="6">3.4.16.4</ecNumber>
    </recommendedName>
</protein>
<feature type="region of interest" description="Disordered" evidence="26">
    <location>
        <begin position="908"/>
        <end position="986"/>
    </location>
</feature>
<dbReference type="GO" id="GO:0046677">
    <property type="term" value="P:response to antibiotic"/>
    <property type="evidence" value="ECO:0007669"/>
    <property type="project" value="UniProtKB-KW"/>
</dbReference>
<comment type="function">
    <text evidence="1">Cell wall formation. Synthesis of cross-linked peptidoglycan from the lipid intermediates. The enzyme has a penicillin-insensitive transglycosylase N-terminal domain (formation of linear glycan strands) and a penicillin-sensitive transpeptidase C-terminal domain (cross-linking of the peptide subunits).</text>
</comment>
<dbReference type="GO" id="GO:0005886">
    <property type="term" value="C:plasma membrane"/>
    <property type="evidence" value="ECO:0007669"/>
    <property type="project" value="UniProtKB-SubCell"/>
</dbReference>
<dbReference type="Proteomes" id="UP000183047">
    <property type="component" value="Unassembled WGS sequence"/>
</dbReference>
<evidence type="ECO:0000313" key="30">
    <source>
        <dbReference type="EMBL" id="SCY41966.1"/>
    </source>
</evidence>
<keyword evidence="21" id="KW-0961">Cell wall biogenesis/degradation</keyword>
<dbReference type="EC" id="3.4.16.4" evidence="6"/>
<evidence type="ECO:0000313" key="31">
    <source>
        <dbReference type="Proteomes" id="UP000183047"/>
    </source>
</evidence>
<proteinExistence type="inferred from homology"/>
<dbReference type="AlphaFoldDB" id="A0A1G5FRW0"/>
<keyword evidence="19" id="KW-0046">Antibiotic resistance</keyword>
<evidence type="ECO:0000256" key="23">
    <source>
        <dbReference type="ARBA" id="ARBA00044770"/>
    </source>
</evidence>
<dbReference type="Gene3D" id="3.40.710.10">
    <property type="entry name" value="DD-peptidase/beta-lactamase superfamily"/>
    <property type="match status" value="1"/>
</dbReference>
<comment type="pathway">
    <text evidence="25">Glycan biosynthesis.</text>
</comment>
<keyword evidence="10" id="KW-0328">Glycosyltransferase</keyword>
<dbReference type="GO" id="GO:0071555">
    <property type="term" value="P:cell wall organization"/>
    <property type="evidence" value="ECO:0007669"/>
    <property type="project" value="UniProtKB-KW"/>
</dbReference>
<reference evidence="31" key="1">
    <citation type="submission" date="2016-10" db="EMBL/GenBank/DDBJ databases">
        <authorList>
            <person name="Varghese N."/>
            <person name="Submissions S."/>
        </authorList>
    </citation>
    <scope>NUCLEOTIDE SEQUENCE [LARGE SCALE GENOMIC DNA]</scope>
    <source>
        <strain evidence="31">XBD2006</strain>
    </source>
</reference>
<dbReference type="PANTHER" id="PTHR32282">
    <property type="entry name" value="BINDING PROTEIN TRANSPEPTIDASE, PUTATIVE-RELATED"/>
    <property type="match status" value="1"/>
</dbReference>
<dbReference type="Pfam" id="PF00905">
    <property type="entry name" value="Transpeptidase"/>
    <property type="match status" value="1"/>
</dbReference>
<feature type="domain" description="Penicillin-binding protein transpeptidase" evidence="28">
    <location>
        <begin position="450"/>
        <end position="708"/>
    </location>
</feature>
<evidence type="ECO:0000256" key="22">
    <source>
        <dbReference type="ARBA" id="ARBA00034000"/>
    </source>
</evidence>
<feature type="compositionally biased region" description="Basic and acidic residues" evidence="26">
    <location>
        <begin position="921"/>
        <end position="942"/>
    </location>
</feature>
<keyword evidence="8" id="KW-0121">Carboxypeptidase</keyword>
<keyword evidence="20" id="KW-0511">Multifunctional enzyme</keyword>
<evidence type="ECO:0000256" key="10">
    <source>
        <dbReference type="ARBA" id="ARBA00022676"/>
    </source>
</evidence>
<feature type="compositionally biased region" description="Low complexity" evidence="26">
    <location>
        <begin position="975"/>
        <end position="986"/>
    </location>
</feature>
<name>A0A1G5FRW0_9FIRM</name>
<keyword evidence="15" id="KW-0735">Signal-anchor</keyword>
<evidence type="ECO:0000256" key="9">
    <source>
        <dbReference type="ARBA" id="ARBA00022670"/>
    </source>
</evidence>
<comment type="similarity">
    <text evidence="4">In the C-terminal section; belongs to the transpeptidase family.</text>
</comment>
<dbReference type="Pfam" id="PF00912">
    <property type="entry name" value="Transgly"/>
    <property type="match status" value="1"/>
</dbReference>
<dbReference type="InterPro" id="IPR012338">
    <property type="entry name" value="Beta-lactam/transpept-like"/>
</dbReference>
<evidence type="ECO:0000259" key="28">
    <source>
        <dbReference type="Pfam" id="PF00905"/>
    </source>
</evidence>
<evidence type="ECO:0000256" key="5">
    <source>
        <dbReference type="ARBA" id="ARBA00007739"/>
    </source>
</evidence>
<evidence type="ECO:0000256" key="26">
    <source>
        <dbReference type="SAM" id="MobiDB-lite"/>
    </source>
</evidence>
<dbReference type="FunFam" id="1.10.3810.10:FF:000001">
    <property type="entry name" value="Penicillin-binding protein 1A"/>
    <property type="match status" value="1"/>
</dbReference>
<keyword evidence="17 27" id="KW-1133">Transmembrane helix</keyword>
<evidence type="ECO:0000256" key="14">
    <source>
        <dbReference type="ARBA" id="ARBA00022960"/>
    </source>
</evidence>
<evidence type="ECO:0000256" key="25">
    <source>
        <dbReference type="ARBA" id="ARBA00060592"/>
    </source>
</evidence>
<comment type="catalytic activity">
    <reaction evidence="24">
        <text>[GlcNAc-(1-&gt;4)-Mur2Ac(oyl-L-Ala-gamma-D-Glu-L-Lys-D-Ala-D-Ala)](n)-di-trans,octa-cis-undecaprenyl diphosphate + beta-D-GlcNAc-(1-&gt;4)-Mur2Ac(oyl-L-Ala-gamma-D-Glu-L-Lys-D-Ala-D-Ala)-di-trans,octa-cis-undecaprenyl diphosphate = [GlcNAc-(1-&gt;4)-Mur2Ac(oyl-L-Ala-gamma-D-Glu-L-Lys-D-Ala-D-Ala)](n+1)-di-trans,octa-cis-undecaprenyl diphosphate + di-trans,octa-cis-undecaprenyl diphosphate + H(+)</text>
        <dbReference type="Rhea" id="RHEA:23708"/>
        <dbReference type="Rhea" id="RHEA-COMP:9602"/>
        <dbReference type="Rhea" id="RHEA-COMP:9603"/>
        <dbReference type="ChEBI" id="CHEBI:15378"/>
        <dbReference type="ChEBI" id="CHEBI:58405"/>
        <dbReference type="ChEBI" id="CHEBI:60033"/>
        <dbReference type="ChEBI" id="CHEBI:78435"/>
        <dbReference type="EC" id="2.4.99.28"/>
    </reaction>
</comment>
<keyword evidence="16" id="KW-0573">Peptidoglycan synthesis</keyword>
<dbReference type="SUPFAM" id="SSF53955">
    <property type="entry name" value="Lysozyme-like"/>
    <property type="match status" value="1"/>
</dbReference>
<evidence type="ECO:0000256" key="20">
    <source>
        <dbReference type="ARBA" id="ARBA00023268"/>
    </source>
</evidence>
<evidence type="ECO:0000256" key="12">
    <source>
        <dbReference type="ARBA" id="ARBA00022692"/>
    </source>
</evidence>
<accession>A0A1G5FRW0</accession>
<dbReference type="SUPFAM" id="SSF56601">
    <property type="entry name" value="beta-lactamase/transpeptidase-like"/>
    <property type="match status" value="1"/>
</dbReference>
<evidence type="ECO:0000256" key="8">
    <source>
        <dbReference type="ARBA" id="ARBA00022645"/>
    </source>
</evidence>
<keyword evidence="14" id="KW-0133">Cell shape</keyword>
<evidence type="ECO:0000256" key="16">
    <source>
        <dbReference type="ARBA" id="ARBA00022984"/>
    </source>
</evidence>
<dbReference type="RefSeq" id="WP_074462968.1">
    <property type="nucleotide sequence ID" value="NZ_FMUR01000016.1"/>
</dbReference>
<evidence type="ECO:0000256" key="1">
    <source>
        <dbReference type="ARBA" id="ARBA00002624"/>
    </source>
</evidence>
<evidence type="ECO:0000259" key="29">
    <source>
        <dbReference type="Pfam" id="PF00912"/>
    </source>
</evidence>
<evidence type="ECO:0000256" key="4">
    <source>
        <dbReference type="ARBA" id="ARBA00007090"/>
    </source>
</evidence>
<keyword evidence="13" id="KW-0378">Hydrolase</keyword>
<evidence type="ECO:0000256" key="24">
    <source>
        <dbReference type="ARBA" id="ARBA00049902"/>
    </source>
</evidence>
<dbReference type="InterPro" id="IPR023346">
    <property type="entry name" value="Lysozyme-like_dom_sf"/>
</dbReference>
<evidence type="ECO:0000256" key="19">
    <source>
        <dbReference type="ARBA" id="ARBA00023251"/>
    </source>
</evidence>
<evidence type="ECO:0000256" key="13">
    <source>
        <dbReference type="ARBA" id="ARBA00022801"/>
    </source>
</evidence>
<keyword evidence="11" id="KW-0808">Transferase</keyword>
<dbReference type="InterPro" id="IPR001460">
    <property type="entry name" value="PCN-bd_Tpept"/>
</dbReference>
<dbReference type="Gene3D" id="1.10.3810.10">
    <property type="entry name" value="Biosynthetic peptidoglycan transglycosylase-like"/>
    <property type="match status" value="1"/>
</dbReference>
<dbReference type="InterPro" id="IPR001264">
    <property type="entry name" value="Glyco_trans_51"/>
</dbReference>
<dbReference type="InterPro" id="IPR050396">
    <property type="entry name" value="Glycosyltr_51/Transpeptidase"/>
</dbReference>
<evidence type="ECO:0000256" key="11">
    <source>
        <dbReference type="ARBA" id="ARBA00022679"/>
    </source>
</evidence>
<dbReference type="UniPathway" id="UPA00219"/>
<comment type="subcellular location">
    <subcellularLocation>
        <location evidence="2">Cell membrane</location>
        <topology evidence="2">Single-pass type II membrane protein</topology>
    </subcellularLocation>
</comment>
<evidence type="ECO:0000256" key="3">
    <source>
        <dbReference type="ARBA" id="ARBA00004752"/>
    </source>
</evidence>
<evidence type="ECO:0000256" key="6">
    <source>
        <dbReference type="ARBA" id="ARBA00012448"/>
    </source>
</evidence>
<feature type="compositionally biased region" description="Low complexity" evidence="26">
    <location>
        <begin position="950"/>
        <end position="959"/>
    </location>
</feature>